<dbReference type="EMBL" id="KV878900">
    <property type="protein sequence ID" value="OJJ83220.1"/>
    <property type="molecule type" value="Genomic_DNA"/>
</dbReference>
<dbReference type="AlphaFoldDB" id="A0A1L9VH52"/>
<name>A0A1L9VH52_ASPGL</name>
<dbReference type="GeneID" id="34462865"/>
<dbReference type="RefSeq" id="XP_022399918.1">
    <property type="nucleotide sequence ID" value="XM_022546604.1"/>
</dbReference>
<evidence type="ECO:0000256" key="1">
    <source>
        <dbReference type="SAM" id="SignalP"/>
    </source>
</evidence>
<keyword evidence="3" id="KW-1185">Reference proteome</keyword>
<organism evidence="2 3">
    <name type="scientific">Aspergillus glaucus CBS 516.65</name>
    <dbReference type="NCBI Taxonomy" id="1160497"/>
    <lineage>
        <taxon>Eukaryota</taxon>
        <taxon>Fungi</taxon>
        <taxon>Dikarya</taxon>
        <taxon>Ascomycota</taxon>
        <taxon>Pezizomycotina</taxon>
        <taxon>Eurotiomycetes</taxon>
        <taxon>Eurotiomycetidae</taxon>
        <taxon>Eurotiales</taxon>
        <taxon>Aspergillaceae</taxon>
        <taxon>Aspergillus</taxon>
        <taxon>Aspergillus subgen. Aspergillus</taxon>
    </lineage>
</organism>
<gene>
    <name evidence="2" type="ORF">ASPGLDRAFT_471650</name>
</gene>
<feature type="signal peptide" evidence="1">
    <location>
        <begin position="1"/>
        <end position="20"/>
    </location>
</feature>
<dbReference type="Proteomes" id="UP000184300">
    <property type="component" value="Unassembled WGS sequence"/>
</dbReference>
<dbReference type="VEuPathDB" id="FungiDB:ASPGLDRAFT_471650"/>
<feature type="chain" id="PRO_5013335958" description="Secreted protein" evidence="1">
    <location>
        <begin position="21"/>
        <end position="108"/>
    </location>
</feature>
<proteinExistence type="predicted"/>
<accession>A0A1L9VH52</accession>
<evidence type="ECO:0000313" key="3">
    <source>
        <dbReference type="Proteomes" id="UP000184300"/>
    </source>
</evidence>
<reference evidence="3" key="1">
    <citation type="journal article" date="2017" name="Genome Biol.">
        <title>Comparative genomics reveals high biological diversity and specific adaptations in the industrially and medically important fungal genus Aspergillus.</title>
        <authorList>
            <person name="de Vries R.P."/>
            <person name="Riley R."/>
            <person name="Wiebenga A."/>
            <person name="Aguilar-Osorio G."/>
            <person name="Amillis S."/>
            <person name="Uchima C.A."/>
            <person name="Anderluh G."/>
            <person name="Asadollahi M."/>
            <person name="Askin M."/>
            <person name="Barry K."/>
            <person name="Battaglia E."/>
            <person name="Bayram O."/>
            <person name="Benocci T."/>
            <person name="Braus-Stromeyer S.A."/>
            <person name="Caldana C."/>
            <person name="Canovas D."/>
            <person name="Cerqueira G.C."/>
            <person name="Chen F."/>
            <person name="Chen W."/>
            <person name="Choi C."/>
            <person name="Clum A."/>
            <person name="Dos Santos R.A."/>
            <person name="Damasio A.R."/>
            <person name="Diallinas G."/>
            <person name="Emri T."/>
            <person name="Fekete E."/>
            <person name="Flipphi M."/>
            <person name="Freyberg S."/>
            <person name="Gallo A."/>
            <person name="Gournas C."/>
            <person name="Habgood R."/>
            <person name="Hainaut M."/>
            <person name="Harispe M.L."/>
            <person name="Henrissat B."/>
            <person name="Hilden K.S."/>
            <person name="Hope R."/>
            <person name="Hossain A."/>
            <person name="Karabika E."/>
            <person name="Karaffa L."/>
            <person name="Karanyi Z."/>
            <person name="Krasevec N."/>
            <person name="Kuo A."/>
            <person name="Kusch H."/>
            <person name="LaButti K."/>
            <person name="Lagendijk E.L."/>
            <person name="Lapidus A."/>
            <person name="Levasseur A."/>
            <person name="Lindquist E."/>
            <person name="Lipzen A."/>
            <person name="Logrieco A.F."/>
            <person name="MacCabe A."/>
            <person name="Maekelae M.R."/>
            <person name="Malavazi I."/>
            <person name="Melin P."/>
            <person name="Meyer V."/>
            <person name="Mielnichuk N."/>
            <person name="Miskei M."/>
            <person name="Molnar A.P."/>
            <person name="Mule G."/>
            <person name="Ngan C.Y."/>
            <person name="Orejas M."/>
            <person name="Orosz E."/>
            <person name="Ouedraogo J.P."/>
            <person name="Overkamp K.M."/>
            <person name="Park H.-S."/>
            <person name="Perrone G."/>
            <person name="Piumi F."/>
            <person name="Punt P.J."/>
            <person name="Ram A.F."/>
            <person name="Ramon A."/>
            <person name="Rauscher S."/>
            <person name="Record E."/>
            <person name="Riano-Pachon D.M."/>
            <person name="Robert V."/>
            <person name="Roehrig J."/>
            <person name="Ruller R."/>
            <person name="Salamov A."/>
            <person name="Salih N.S."/>
            <person name="Samson R.A."/>
            <person name="Sandor E."/>
            <person name="Sanguinetti M."/>
            <person name="Schuetze T."/>
            <person name="Sepcic K."/>
            <person name="Shelest E."/>
            <person name="Sherlock G."/>
            <person name="Sophianopoulou V."/>
            <person name="Squina F.M."/>
            <person name="Sun H."/>
            <person name="Susca A."/>
            <person name="Todd R.B."/>
            <person name="Tsang A."/>
            <person name="Unkles S.E."/>
            <person name="van de Wiele N."/>
            <person name="van Rossen-Uffink D."/>
            <person name="Oliveira J.V."/>
            <person name="Vesth T.C."/>
            <person name="Visser J."/>
            <person name="Yu J.-H."/>
            <person name="Zhou M."/>
            <person name="Andersen M.R."/>
            <person name="Archer D.B."/>
            <person name="Baker S.E."/>
            <person name="Benoit I."/>
            <person name="Brakhage A.A."/>
            <person name="Braus G.H."/>
            <person name="Fischer R."/>
            <person name="Frisvad J.C."/>
            <person name="Goldman G.H."/>
            <person name="Houbraken J."/>
            <person name="Oakley B."/>
            <person name="Pocsi I."/>
            <person name="Scazzocchio C."/>
            <person name="Seiboth B."/>
            <person name="vanKuyk P.A."/>
            <person name="Wortman J."/>
            <person name="Dyer P.S."/>
            <person name="Grigoriev I.V."/>
        </authorList>
    </citation>
    <scope>NUCLEOTIDE SEQUENCE [LARGE SCALE GENOMIC DNA]</scope>
    <source>
        <strain evidence="3">CBS 516.65</strain>
    </source>
</reference>
<protein>
    <recommendedName>
        <fullName evidence="4">Secreted protein</fullName>
    </recommendedName>
</protein>
<evidence type="ECO:0000313" key="2">
    <source>
        <dbReference type="EMBL" id="OJJ83220.1"/>
    </source>
</evidence>
<sequence>MVGSLTLSLAGCMYALSTFSSPLPPPRRTRPDRQHWQCGRHCLVSHDGLVPGGDTVRIRHSIRASSSLAVLHPSALSKAPHHLSRTERREKLPTARWIIVGTRECPME</sequence>
<evidence type="ECO:0008006" key="4">
    <source>
        <dbReference type="Google" id="ProtNLM"/>
    </source>
</evidence>
<keyword evidence="1" id="KW-0732">Signal</keyword>